<evidence type="ECO:0000256" key="3">
    <source>
        <dbReference type="ARBA" id="ARBA00023125"/>
    </source>
</evidence>
<feature type="non-terminal residue" evidence="8">
    <location>
        <position position="1"/>
    </location>
</feature>
<evidence type="ECO:0000313" key="8">
    <source>
        <dbReference type="EMBL" id="PNX95425.1"/>
    </source>
</evidence>
<dbReference type="GO" id="GO:0003677">
    <property type="term" value="F:DNA binding"/>
    <property type="evidence" value="ECO:0007669"/>
    <property type="project" value="UniProtKB-KW"/>
</dbReference>
<comment type="caution">
    <text evidence="8">The sequence shown here is derived from an EMBL/GenBank/DDBJ whole genome shotgun (WGS) entry which is preliminary data.</text>
</comment>
<dbReference type="Proteomes" id="UP000236291">
    <property type="component" value="Unassembled WGS sequence"/>
</dbReference>
<evidence type="ECO:0000313" key="9">
    <source>
        <dbReference type="Proteomes" id="UP000236291"/>
    </source>
</evidence>
<accession>A0A2K3MX97</accession>
<keyword evidence="3" id="KW-0238">DNA-binding</keyword>
<keyword evidence="2" id="KW-0805">Transcription regulation</keyword>
<dbReference type="InterPro" id="IPR001471">
    <property type="entry name" value="AP2/ERF_dom"/>
</dbReference>
<evidence type="ECO:0000256" key="5">
    <source>
        <dbReference type="ARBA" id="ARBA00023242"/>
    </source>
</evidence>
<evidence type="ECO:0000256" key="6">
    <source>
        <dbReference type="SAM" id="MobiDB-lite"/>
    </source>
</evidence>
<reference evidence="8 9" key="1">
    <citation type="journal article" date="2014" name="Am. J. Bot.">
        <title>Genome assembly and annotation for red clover (Trifolium pratense; Fabaceae).</title>
        <authorList>
            <person name="Istvanek J."/>
            <person name="Jaros M."/>
            <person name="Krenek A."/>
            <person name="Repkova J."/>
        </authorList>
    </citation>
    <scope>NUCLEOTIDE SEQUENCE [LARGE SCALE GENOMIC DNA]</scope>
    <source>
        <strain evidence="9">cv. Tatra</strain>
        <tissue evidence="8">Young leaves</tissue>
    </source>
</reference>
<dbReference type="EMBL" id="ASHM01013463">
    <property type="protein sequence ID" value="PNX95425.1"/>
    <property type="molecule type" value="Genomic_DNA"/>
</dbReference>
<dbReference type="ExpressionAtlas" id="A0A2K3MX97">
    <property type="expression patterns" value="baseline"/>
</dbReference>
<protein>
    <submittedName>
        <fullName evidence="8">Ap2-like ethylene-responsive transcription factor ant-like protein</fullName>
    </submittedName>
</protein>
<evidence type="ECO:0000256" key="2">
    <source>
        <dbReference type="ARBA" id="ARBA00023015"/>
    </source>
</evidence>
<proteinExistence type="predicted"/>
<gene>
    <name evidence="8" type="ORF">L195_g018617</name>
</gene>
<name>A0A2K3MX97_TRIPR</name>
<dbReference type="AlphaFoldDB" id="A0A2K3MX97"/>
<sequence length="114" mass="12666">ATQEEAGEAYDIAAIKFRGANAVTNFDITKYDVEKIIASNNLLNSEEAKRNRKMDDLINIEEAINPMQKSSREQSPENRTSLPMLFGMTSTESMSSFSLPQMPLSVFAAWNDAA</sequence>
<dbReference type="GO" id="GO:0005634">
    <property type="term" value="C:nucleus"/>
    <property type="evidence" value="ECO:0007669"/>
    <property type="project" value="UniProtKB-SubCell"/>
</dbReference>
<evidence type="ECO:0000256" key="1">
    <source>
        <dbReference type="ARBA" id="ARBA00004123"/>
    </source>
</evidence>
<organism evidence="8 9">
    <name type="scientific">Trifolium pratense</name>
    <name type="common">Red clover</name>
    <dbReference type="NCBI Taxonomy" id="57577"/>
    <lineage>
        <taxon>Eukaryota</taxon>
        <taxon>Viridiplantae</taxon>
        <taxon>Streptophyta</taxon>
        <taxon>Embryophyta</taxon>
        <taxon>Tracheophyta</taxon>
        <taxon>Spermatophyta</taxon>
        <taxon>Magnoliopsida</taxon>
        <taxon>eudicotyledons</taxon>
        <taxon>Gunneridae</taxon>
        <taxon>Pentapetalae</taxon>
        <taxon>rosids</taxon>
        <taxon>fabids</taxon>
        <taxon>Fabales</taxon>
        <taxon>Fabaceae</taxon>
        <taxon>Papilionoideae</taxon>
        <taxon>50 kb inversion clade</taxon>
        <taxon>NPAAA clade</taxon>
        <taxon>Hologalegina</taxon>
        <taxon>IRL clade</taxon>
        <taxon>Trifolieae</taxon>
        <taxon>Trifolium</taxon>
    </lineage>
</organism>
<comment type="subcellular location">
    <subcellularLocation>
        <location evidence="1">Nucleus</location>
    </subcellularLocation>
</comment>
<dbReference type="InterPro" id="IPR036955">
    <property type="entry name" value="AP2/ERF_dom_sf"/>
</dbReference>
<feature type="region of interest" description="Disordered" evidence="6">
    <location>
        <begin position="64"/>
        <end position="83"/>
    </location>
</feature>
<evidence type="ECO:0000259" key="7">
    <source>
        <dbReference type="PROSITE" id="PS51032"/>
    </source>
</evidence>
<dbReference type="PANTHER" id="PTHR32467">
    <property type="entry name" value="AP2-LIKE ETHYLENE-RESPONSIVE TRANSCRIPTION FACTOR"/>
    <property type="match status" value="1"/>
</dbReference>
<keyword evidence="5" id="KW-0539">Nucleus</keyword>
<feature type="domain" description="AP2/ERF" evidence="7">
    <location>
        <begin position="1"/>
        <end position="27"/>
    </location>
</feature>
<keyword evidence="4" id="KW-0804">Transcription</keyword>
<dbReference type="GO" id="GO:0003700">
    <property type="term" value="F:DNA-binding transcription factor activity"/>
    <property type="evidence" value="ECO:0007669"/>
    <property type="project" value="InterPro"/>
</dbReference>
<evidence type="ECO:0000256" key="4">
    <source>
        <dbReference type="ARBA" id="ARBA00023163"/>
    </source>
</evidence>
<reference evidence="8 9" key="2">
    <citation type="journal article" date="2017" name="Front. Plant Sci.">
        <title>Gene Classification and Mining of Molecular Markers Useful in Red Clover (Trifolium pratense) Breeding.</title>
        <authorList>
            <person name="Istvanek J."/>
            <person name="Dluhosova J."/>
            <person name="Dluhos P."/>
            <person name="Patkova L."/>
            <person name="Nedelnik J."/>
            <person name="Repkova J."/>
        </authorList>
    </citation>
    <scope>NUCLEOTIDE SEQUENCE [LARGE SCALE GENOMIC DNA]</scope>
    <source>
        <strain evidence="9">cv. Tatra</strain>
        <tissue evidence="8">Young leaves</tissue>
    </source>
</reference>
<dbReference type="Gene3D" id="3.30.730.10">
    <property type="entry name" value="AP2/ERF domain"/>
    <property type="match status" value="1"/>
</dbReference>
<dbReference type="STRING" id="57577.A0A2K3MX97"/>
<dbReference type="PROSITE" id="PS51032">
    <property type="entry name" value="AP2_ERF"/>
    <property type="match status" value="1"/>
</dbReference>
<dbReference type="PANTHER" id="PTHR32467:SF211">
    <property type="entry name" value="AP2-LIKE ETHYLENE-RESPONSIVE TRANSCRIPTION FACTOR ANT"/>
    <property type="match status" value="1"/>
</dbReference>